<keyword evidence="2" id="KW-0645">Protease</keyword>
<dbReference type="Gene3D" id="3.90.226.10">
    <property type="entry name" value="2-enoyl-CoA Hydratase, Chain A, domain 1"/>
    <property type="match status" value="1"/>
</dbReference>
<evidence type="ECO:0000256" key="2">
    <source>
        <dbReference type="ARBA" id="ARBA00022670"/>
    </source>
</evidence>
<dbReference type="PANTHER" id="PTHR33209">
    <property type="entry name" value="PROTEASE 4"/>
    <property type="match status" value="1"/>
</dbReference>
<dbReference type="Pfam" id="PF01343">
    <property type="entry name" value="Peptidase_S49"/>
    <property type="match status" value="1"/>
</dbReference>
<reference evidence="6 7" key="1">
    <citation type="submission" date="2023-12" db="EMBL/GenBank/DDBJ databases">
        <title>Chromobacterium sp. strain TRC.1.1.SA producing antimicrobial pigment.</title>
        <authorList>
            <person name="Verma N."/>
            <person name="Choksket S."/>
            <person name="Pinnaka A.K."/>
            <person name="Korpole S."/>
        </authorList>
    </citation>
    <scope>NUCLEOTIDE SEQUENCE [LARGE SCALE GENOMIC DNA]</scope>
    <source>
        <strain evidence="6 7">TRC1.1.SA</strain>
    </source>
</reference>
<accession>A0ABV0CKQ7</accession>
<dbReference type="RefSeq" id="WP_346788989.1">
    <property type="nucleotide sequence ID" value="NZ_JAYFSJ010000009.1"/>
</dbReference>
<evidence type="ECO:0000256" key="1">
    <source>
        <dbReference type="ARBA" id="ARBA00008683"/>
    </source>
</evidence>
<comment type="similarity">
    <text evidence="1">Belongs to the peptidase S49 family.</text>
</comment>
<keyword evidence="4" id="KW-0720">Serine protease</keyword>
<evidence type="ECO:0000313" key="7">
    <source>
        <dbReference type="Proteomes" id="UP001405405"/>
    </source>
</evidence>
<organism evidence="6 7">
    <name type="scientific">Chromobacterium indicum</name>
    <dbReference type="NCBI Taxonomy" id="3110228"/>
    <lineage>
        <taxon>Bacteria</taxon>
        <taxon>Pseudomonadati</taxon>
        <taxon>Pseudomonadota</taxon>
        <taxon>Betaproteobacteria</taxon>
        <taxon>Neisseriales</taxon>
        <taxon>Chromobacteriaceae</taxon>
        <taxon>Chromobacterium</taxon>
    </lineage>
</organism>
<dbReference type="Gene3D" id="6.20.330.10">
    <property type="match status" value="1"/>
</dbReference>
<evidence type="ECO:0000256" key="3">
    <source>
        <dbReference type="ARBA" id="ARBA00022801"/>
    </source>
</evidence>
<dbReference type="InterPro" id="IPR029045">
    <property type="entry name" value="ClpP/crotonase-like_dom_sf"/>
</dbReference>
<comment type="caution">
    <text evidence="6">The sequence shown here is derived from an EMBL/GenBank/DDBJ whole genome shotgun (WGS) entry which is preliminary data.</text>
</comment>
<proteinExistence type="inferred from homology"/>
<evidence type="ECO:0000313" key="6">
    <source>
        <dbReference type="EMBL" id="MEN7431749.1"/>
    </source>
</evidence>
<dbReference type="EMBL" id="JAYFSJ010000009">
    <property type="protein sequence ID" value="MEN7431749.1"/>
    <property type="molecule type" value="Genomic_DNA"/>
</dbReference>
<gene>
    <name evidence="6" type="ORF">VA599_13395</name>
</gene>
<keyword evidence="7" id="KW-1185">Reference proteome</keyword>
<evidence type="ECO:0000259" key="5">
    <source>
        <dbReference type="Pfam" id="PF01343"/>
    </source>
</evidence>
<dbReference type="Proteomes" id="UP001405405">
    <property type="component" value="Unassembled WGS sequence"/>
</dbReference>
<keyword evidence="3" id="KW-0378">Hydrolase</keyword>
<feature type="domain" description="Peptidase S49" evidence="5">
    <location>
        <begin position="145"/>
        <end position="294"/>
    </location>
</feature>
<dbReference type="SUPFAM" id="SSF52096">
    <property type="entry name" value="ClpP/crotonase"/>
    <property type="match status" value="1"/>
</dbReference>
<sequence length="318" mass="33362">MRGQFLLSQLFNQPHMVLPDVLHEAVAWAGERAGVELRQLGVHVAAALQPAAWRDDGGRAAMVSQAEQRMQSAQQTGLLVIPVQGLLVAREANVNLCATQTSYEGIRSQIQAGLNDPRISAMVLELDSPGGAVVGCFELVADIEAAKAVKPIHALVHFNAFSAAYAIACACSDITLSESSGVGSIGVIMKHADFSQQLASAGVAVTTFYRGARKNDMSSDAPLSDDARAAVEKRMDAYYDKFAGVVANNRGLSVAAVKATDAGLFFGTEAVLVGLADRVESQQLAINRMAAEVAASRTPPLAPSRRATAAAMAMAAQL</sequence>
<evidence type="ECO:0000256" key="4">
    <source>
        <dbReference type="ARBA" id="ARBA00022825"/>
    </source>
</evidence>
<dbReference type="PANTHER" id="PTHR33209:SF1">
    <property type="entry name" value="PEPTIDASE S49 DOMAIN-CONTAINING PROTEIN"/>
    <property type="match status" value="1"/>
</dbReference>
<protein>
    <submittedName>
        <fullName evidence="6">S49 family peptidase</fullName>
    </submittedName>
</protein>
<dbReference type="InterPro" id="IPR002142">
    <property type="entry name" value="Peptidase_S49"/>
</dbReference>
<dbReference type="InterPro" id="IPR033855">
    <property type="entry name" value="Protein_C"/>
</dbReference>
<name>A0ABV0CKQ7_9NEIS</name>
<dbReference type="CDD" id="cd07022">
    <property type="entry name" value="S49_Sppa_36K_type"/>
    <property type="match status" value="1"/>
</dbReference>